<dbReference type="EMBL" id="AZEZ01000041">
    <property type="protein sequence ID" value="KRL44431.1"/>
    <property type="molecule type" value="Genomic_DNA"/>
</dbReference>
<dbReference type="InterPro" id="IPR029044">
    <property type="entry name" value="Nucleotide-diphossugar_trans"/>
</dbReference>
<keyword evidence="4" id="KW-0472">Membrane</keyword>
<dbReference type="SUPFAM" id="SSF53448">
    <property type="entry name" value="Nucleotide-diphospho-sugar transferases"/>
    <property type="match status" value="1"/>
</dbReference>
<evidence type="ECO:0000256" key="2">
    <source>
        <dbReference type="ARBA" id="ARBA00022676"/>
    </source>
</evidence>
<keyword evidence="4" id="KW-0812">Transmembrane</keyword>
<keyword evidence="6" id="KW-1185">Reference proteome</keyword>
<keyword evidence="4" id="KW-1133">Transmembrane helix</keyword>
<comment type="caution">
    <text evidence="5">The sequence shown here is derived from an EMBL/GenBank/DDBJ whole genome shotgun (WGS) entry which is preliminary data.</text>
</comment>
<feature type="transmembrane region" description="Helical" evidence="4">
    <location>
        <begin position="288"/>
        <end position="311"/>
    </location>
</feature>
<reference evidence="5 6" key="1">
    <citation type="journal article" date="2015" name="Genome Announc.">
        <title>Expanding the biotechnology potential of lactobacilli through comparative genomics of 213 strains and associated genera.</title>
        <authorList>
            <person name="Sun Z."/>
            <person name="Harris H.M."/>
            <person name="McCann A."/>
            <person name="Guo C."/>
            <person name="Argimon S."/>
            <person name="Zhang W."/>
            <person name="Yang X."/>
            <person name="Jeffery I.B."/>
            <person name="Cooney J.C."/>
            <person name="Kagawa T.F."/>
            <person name="Liu W."/>
            <person name="Song Y."/>
            <person name="Salvetti E."/>
            <person name="Wrobel A."/>
            <person name="Rasinkangas P."/>
            <person name="Parkhill J."/>
            <person name="Rea M.C."/>
            <person name="O'Sullivan O."/>
            <person name="Ritari J."/>
            <person name="Douillard F.P."/>
            <person name="Paul Ross R."/>
            <person name="Yang R."/>
            <person name="Briner A.E."/>
            <person name="Felis G.E."/>
            <person name="de Vos W.M."/>
            <person name="Barrangou R."/>
            <person name="Klaenhammer T.R."/>
            <person name="Caufield P.W."/>
            <person name="Cui Y."/>
            <person name="Zhang H."/>
            <person name="O'Toole P.W."/>
        </authorList>
    </citation>
    <scope>NUCLEOTIDE SEQUENCE [LARGE SCALE GENOMIC DNA]</scope>
    <source>
        <strain evidence="5 6">DSM 14500</strain>
    </source>
</reference>
<dbReference type="STRING" id="1423770.FD29_GL002188"/>
<evidence type="ECO:0000256" key="1">
    <source>
        <dbReference type="ARBA" id="ARBA00006739"/>
    </source>
</evidence>
<dbReference type="Proteomes" id="UP000050872">
    <property type="component" value="Unassembled WGS sequence"/>
</dbReference>
<evidence type="ECO:0000313" key="5">
    <source>
        <dbReference type="EMBL" id="KRL44431.1"/>
    </source>
</evidence>
<gene>
    <name evidence="5" type="ORF">FD29_GL002188</name>
</gene>
<dbReference type="Pfam" id="PF13641">
    <property type="entry name" value="Glyco_tranf_2_3"/>
    <property type="match status" value="1"/>
</dbReference>
<sequence length="413" mass="47768">MFYFYFRKQKQSMRQLINAYTINGSLNEYLYFILIPCLNEGKVIKRTLQKLLKLSGRKEIIVIDDDSDDDTLAQIRSVSGPISIIERKLPNARTGKGDSLNSAMPTITKMIHEQKLDPARCIVGVVDADGALSANSFYKLTNAFENNQVDSVQLRVKMRNPHTILQTFQDIEFFVVNHLIQTIRAKLNAVALCGNGQFFRYSTIVKRLGEKPWGNALLEDYELTLRMEFKDIKTQYISDAYVDQEALTSVKRLIKQRARWAQGGFNCLKYLGHIIHSKDMPESQKLDAYFFFFQPIINVLADFSIMFLTIAFIRRNLYKPIHLLTLLVIMVFFGLFFGLAFTMIYLREIRLTEAFDLLPKLTKAFASRRLTPLKVILAIFLVSYIYAVLFLSMMTAIYHLIIGQHTWDKTKRL</sequence>
<dbReference type="PATRIC" id="fig|1423770.3.peg.2246"/>
<accession>A0A0R1QI09</accession>
<organism evidence="5 6">
    <name type="scientific">Companilactobacillus mindensis DSM 14500</name>
    <dbReference type="NCBI Taxonomy" id="1423770"/>
    <lineage>
        <taxon>Bacteria</taxon>
        <taxon>Bacillati</taxon>
        <taxon>Bacillota</taxon>
        <taxon>Bacilli</taxon>
        <taxon>Lactobacillales</taxon>
        <taxon>Lactobacillaceae</taxon>
        <taxon>Companilactobacillus</taxon>
    </lineage>
</organism>
<name>A0A0R1QI09_9LACO</name>
<dbReference type="GO" id="GO:0016757">
    <property type="term" value="F:glycosyltransferase activity"/>
    <property type="evidence" value="ECO:0007669"/>
    <property type="project" value="UniProtKB-KW"/>
</dbReference>
<proteinExistence type="inferred from homology"/>
<evidence type="ECO:0000256" key="4">
    <source>
        <dbReference type="SAM" id="Phobius"/>
    </source>
</evidence>
<evidence type="ECO:0008006" key="7">
    <source>
        <dbReference type="Google" id="ProtNLM"/>
    </source>
</evidence>
<feature type="transmembrane region" description="Helical" evidence="4">
    <location>
        <begin position="375"/>
        <end position="402"/>
    </location>
</feature>
<keyword evidence="2" id="KW-0328">Glycosyltransferase</keyword>
<dbReference type="PANTHER" id="PTHR43630">
    <property type="entry name" value="POLY-BETA-1,6-N-ACETYL-D-GLUCOSAMINE SYNTHASE"/>
    <property type="match status" value="1"/>
</dbReference>
<dbReference type="PANTHER" id="PTHR43630:SF1">
    <property type="entry name" value="POLY-BETA-1,6-N-ACETYL-D-GLUCOSAMINE SYNTHASE"/>
    <property type="match status" value="1"/>
</dbReference>
<protein>
    <recommendedName>
        <fullName evidence="7">Glycosyltransferase</fullName>
    </recommendedName>
</protein>
<evidence type="ECO:0000313" key="6">
    <source>
        <dbReference type="Proteomes" id="UP000050872"/>
    </source>
</evidence>
<evidence type="ECO:0000256" key="3">
    <source>
        <dbReference type="ARBA" id="ARBA00022679"/>
    </source>
</evidence>
<dbReference type="Gene3D" id="3.90.550.10">
    <property type="entry name" value="Spore Coat Polysaccharide Biosynthesis Protein SpsA, Chain A"/>
    <property type="match status" value="1"/>
</dbReference>
<comment type="similarity">
    <text evidence="1">Belongs to the glycosyltransferase 2 family.</text>
</comment>
<dbReference type="AlphaFoldDB" id="A0A0R1QI09"/>
<keyword evidence="3" id="KW-0808">Transferase</keyword>
<feature type="transmembrane region" description="Helical" evidence="4">
    <location>
        <begin position="323"/>
        <end position="346"/>
    </location>
</feature>